<dbReference type="EMBL" id="CP144753">
    <property type="protein sequence ID" value="WVZ95637.1"/>
    <property type="molecule type" value="Genomic_DNA"/>
</dbReference>
<feature type="compositionally biased region" description="Basic and acidic residues" evidence="1">
    <location>
        <begin position="77"/>
        <end position="87"/>
    </location>
</feature>
<name>A0AAQ3XGG6_PASNO</name>
<feature type="compositionally biased region" description="Basic and acidic residues" evidence="1">
    <location>
        <begin position="110"/>
        <end position="127"/>
    </location>
</feature>
<organism evidence="2 3">
    <name type="scientific">Paspalum notatum var. saurae</name>
    <dbReference type="NCBI Taxonomy" id="547442"/>
    <lineage>
        <taxon>Eukaryota</taxon>
        <taxon>Viridiplantae</taxon>
        <taxon>Streptophyta</taxon>
        <taxon>Embryophyta</taxon>
        <taxon>Tracheophyta</taxon>
        <taxon>Spermatophyta</taxon>
        <taxon>Magnoliopsida</taxon>
        <taxon>Liliopsida</taxon>
        <taxon>Poales</taxon>
        <taxon>Poaceae</taxon>
        <taxon>PACMAD clade</taxon>
        <taxon>Panicoideae</taxon>
        <taxon>Andropogonodae</taxon>
        <taxon>Paspaleae</taxon>
        <taxon>Paspalinae</taxon>
        <taxon>Paspalum</taxon>
    </lineage>
</organism>
<evidence type="ECO:0000256" key="1">
    <source>
        <dbReference type="SAM" id="MobiDB-lite"/>
    </source>
</evidence>
<dbReference type="AlphaFoldDB" id="A0AAQ3XGG6"/>
<proteinExistence type="predicted"/>
<protein>
    <submittedName>
        <fullName evidence="2">Uncharacterized protein</fullName>
    </submittedName>
</protein>
<evidence type="ECO:0000313" key="3">
    <source>
        <dbReference type="Proteomes" id="UP001341281"/>
    </source>
</evidence>
<gene>
    <name evidence="2" type="ORF">U9M48_041371</name>
</gene>
<dbReference type="Proteomes" id="UP001341281">
    <property type="component" value="Chromosome 09"/>
</dbReference>
<feature type="region of interest" description="Disordered" evidence="1">
    <location>
        <begin position="77"/>
        <end position="139"/>
    </location>
</feature>
<feature type="compositionally biased region" description="Gly residues" evidence="1">
    <location>
        <begin position="88"/>
        <end position="106"/>
    </location>
</feature>
<sequence>MPGDEDGEQPSYVTQEQLQKLMKDFNKQLNENMSTIQANMIAEVVKNMKASGATSLHLEELDETDEEIAAHLQREEQDQAHAHEQGHGRGGGGAAFGQGRGRGRGNGAAHDTEPQDTFRLHRNDNFRRRFPNFNDQPNEEKFGKLKFSMPKFEGTSDPDACLTWELKVEKIFRMHNVMTQVKLT</sequence>
<accession>A0AAQ3XGG6</accession>
<reference evidence="2 3" key="1">
    <citation type="submission" date="2024-02" db="EMBL/GenBank/DDBJ databases">
        <title>High-quality chromosome-scale genome assembly of Pensacola bahiagrass (Paspalum notatum Flugge var. saurae).</title>
        <authorList>
            <person name="Vega J.M."/>
            <person name="Podio M."/>
            <person name="Orjuela J."/>
            <person name="Siena L.A."/>
            <person name="Pessino S.C."/>
            <person name="Combes M.C."/>
            <person name="Mariac C."/>
            <person name="Albertini E."/>
            <person name="Pupilli F."/>
            <person name="Ortiz J.P.A."/>
            <person name="Leblanc O."/>
        </authorList>
    </citation>
    <scope>NUCLEOTIDE SEQUENCE [LARGE SCALE GENOMIC DNA]</scope>
    <source>
        <strain evidence="2">R1</strain>
        <tissue evidence="2">Leaf</tissue>
    </source>
</reference>
<keyword evidence="3" id="KW-1185">Reference proteome</keyword>
<evidence type="ECO:0000313" key="2">
    <source>
        <dbReference type="EMBL" id="WVZ95637.1"/>
    </source>
</evidence>